<evidence type="ECO:0000256" key="2">
    <source>
        <dbReference type="ARBA" id="ARBA00022857"/>
    </source>
</evidence>
<dbReference type="PANTHER" id="PTHR43669:SF11">
    <property type="entry name" value="SHORT-CHAIN DEHYDROGENASE_OXIDOREDUCTASE"/>
    <property type="match status" value="1"/>
</dbReference>
<keyword evidence="2" id="KW-0521">NADP</keyword>
<evidence type="ECO:0000313" key="4">
    <source>
        <dbReference type="EMBL" id="KZT56125.1"/>
    </source>
</evidence>
<keyword evidence="3" id="KW-0560">Oxidoreductase</keyword>
<dbReference type="InParanoid" id="A0A165F3T0"/>
<evidence type="ECO:0000256" key="3">
    <source>
        <dbReference type="ARBA" id="ARBA00023002"/>
    </source>
</evidence>
<dbReference type="AlphaFoldDB" id="A0A165F3T0"/>
<comment type="similarity">
    <text evidence="1">Belongs to the short-chain dehydrogenases/reductases (SDR) family.</text>
</comment>
<dbReference type="PRINTS" id="PR00081">
    <property type="entry name" value="GDHRDH"/>
</dbReference>
<dbReference type="GO" id="GO:0016491">
    <property type="term" value="F:oxidoreductase activity"/>
    <property type="evidence" value="ECO:0007669"/>
    <property type="project" value="UniProtKB-KW"/>
</dbReference>
<reference evidence="4 5" key="1">
    <citation type="journal article" date="2016" name="Mol. Biol. Evol.">
        <title>Comparative Genomics of Early-Diverging Mushroom-Forming Fungi Provides Insights into the Origins of Lignocellulose Decay Capabilities.</title>
        <authorList>
            <person name="Nagy L.G."/>
            <person name="Riley R."/>
            <person name="Tritt A."/>
            <person name="Adam C."/>
            <person name="Daum C."/>
            <person name="Floudas D."/>
            <person name="Sun H."/>
            <person name="Yadav J.S."/>
            <person name="Pangilinan J."/>
            <person name="Larsson K.H."/>
            <person name="Matsuura K."/>
            <person name="Barry K."/>
            <person name="Labutti K."/>
            <person name="Kuo R."/>
            <person name="Ohm R.A."/>
            <person name="Bhattacharya S.S."/>
            <person name="Shirouzu T."/>
            <person name="Yoshinaga Y."/>
            <person name="Martin F.M."/>
            <person name="Grigoriev I.V."/>
            <person name="Hibbett D.S."/>
        </authorList>
    </citation>
    <scope>NUCLEOTIDE SEQUENCE [LARGE SCALE GENOMIC DNA]</scope>
    <source>
        <strain evidence="4 5">HHB12733</strain>
    </source>
</reference>
<dbReference type="STRING" id="1353952.A0A165F3T0"/>
<dbReference type="PROSITE" id="PS00061">
    <property type="entry name" value="ADH_SHORT"/>
    <property type="match status" value="1"/>
</dbReference>
<keyword evidence="5" id="KW-1185">Reference proteome</keyword>
<accession>A0A165F3T0</accession>
<protein>
    <submittedName>
        <fullName evidence="4">NAD(P)-binding protein</fullName>
    </submittedName>
</protein>
<proteinExistence type="inferred from homology"/>
<evidence type="ECO:0000313" key="5">
    <source>
        <dbReference type="Proteomes" id="UP000076842"/>
    </source>
</evidence>
<dbReference type="PANTHER" id="PTHR43669">
    <property type="entry name" value="5-KETO-D-GLUCONATE 5-REDUCTASE"/>
    <property type="match status" value="1"/>
</dbReference>
<evidence type="ECO:0000256" key="1">
    <source>
        <dbReference type="ARBA" id="ARBA00006484"/>
    </source>
</evidence>
<name>A0A165F3T0_9BASI</name>
<dbReference type="InterPro" id="IPR002347">
    <property type="entry name" value="SDR_fam"/>
</dbReference>
<sequence>MTASFPYKTVLITGASAGIGAALAERFFPICEAVVLTGRREANLQSICAGHPNAHYRVQDATDLASIPGFAEDIIRSFPKLDCIILNAGIQRSLDFTKPEAIDLGKVDAELDTNYISVVHMLKYFLPHLLKQPQAAVVGVTSTLAMVPIPRCPNYCATKAALHQLLMMLRHQLRNTNVKVIEIFPPGVKTELHLAMNQPDLVNGADIGIPLDEFMEVAWTGLMAGKLEIPVGQAIDNYETVERARHKQLEKVFGGDVPIGYD</sequence>
<dbReference type="InterPro" id="IPR036291">
    <property type="entry name" value="NAD(P)-bd_dom_sf"/>
</dbReference>
<dbReference type="OrthoDB" id="37659at2759"/>
<dbReference type="InterPro" id="IPR020904">
    <property type="entry name" value="Sc_DH/Rdtase_CS"/>
</dbReference>
<dbReference type="Gene3D" id="3.40.50.720">
    <property type="entry name" value="NAD(P)-binding Rossmann-like Domain"/>
    <property type="match status" value="1"/>
</dbReference>
<gene>
    <name evidence="4" type="ORF">CALCODRAFT_556100</name>
</gene>
<dbReference type="Proteomes" id="UP000076842">
    <property type="component" value="Unassembled WGS sequence"/>
</dbReference>
<dbReference type="Pfam" id="PF00106">
    <property type="entry name" value="adh_short"/>
    <property type="match status" value="1"/>
</dbReference>
<dbReference type="SUPFAM" id="SSF51735">
    <property type="entry name" value="NAD(P)-binding Rossmann-fold domains"/>
    <property type="match status" value="1"/>
</dbReference>
<dbReference type="EMBL" id="KV423983">
    <property type="protein sequence ID" value="KZT56125.1"/>
    <property type="molecule type" value="Genomic_DNA"/>
</dbReference>
<organism evidence="4 5">
    <name type="scientific">Calocera cornea HHB12733</name>
    <dbReference type="NCBI Taxonomy" id="1353952"/>
    <lineage>
        <taxon>Eukaryota</taxon>
        <taxon>Fungi</taxon>
        <taxon>Dikarya</taxon>
        <taxon>Basidiomycota</taxon>
        <taxon>Agaricomycotina</taxon>
        <taxon>Dacrymycetes</taxon>
        <taxon>Dacrymycetales</taxon>
        <taxon>Dacrymycetaceae</taxon>
        <taxon>Calocera</taxon>
    </lineage>
</organism>